<evidence type="ECO:0000313" key="2">
    <source>
        <dbReference type="Proteomes" id="UP000265520"/>
    </source>
</evidence>
<name>A0A392MAS1_9FABA</name>
<protein>
    <submittedName>
        <fullName evidence="1">Uncharacterized protein</fullName>
    </submittedName>
</protein>
<accession>A0A392MAS1</accession>
<sequence>MITIADHNRKRWQIVDRNVYKGGNSRSCCVNCLYPPELIQIHHGCEQKTVEFVDWVRKGECIGGGVSWRRNSSSEGCSEIGSGGSSVRDNRRIGGEFYVFEVGAGNARLGSGGCGKLVRDCDGVLCSIGGCKIASSFWLSSRRPEMKQSRMEWLVTTEDIISKFSQRSQLQLTVASHQGIRVLTVLLLKSFSYQFE</sequence>
<dbReference type="Proteomes" id="UP000265520">
    <property type="component" value="Unassembled WGS sequence"/>
</dbReference>
<organism evidence="1 2">
    <name type="scientific">Trifolium medium</name>
    <dbReference type="NCBI Taxonomy" id="97028"/>
    <lineage>
        <taxon>Eukaryota</taxon>
        <taxon>Viridiplantae</taxon>
        <taxon>Streptophyta</taxon>
        <taxon>Embryophyta</taxon>
        <taxon>Tracheophyta</taxon>
        <taxon>Spermatophyta</taxon>
        <taxon>Magnoliopsida</taxon>
        <taxon>eudicotyledons</taxon>
        <taxon>Gunneridae</taxon>
        <taxon>Pentapetalae</taxon>
        <taxon>rosids</taxon>
        <taxon>fabids</taxon>
        <taxon>Fabales</taxon>
        <taxon>Fabaceae</taxon>
        <taxon>Papilionoideae</taxon>
        <taxon>50 kb inversion clade</taxon>
        <taxon>NPAAA clade</taxon>
        <taxon>Hologalegina</taxon>
        <taxon>IRL clade</taxon>
        <taxon>Trifolieae</taxon>
        <taxon>Trifolium</taxon>
    </lineage>
</organism>
<keyword evidence="2" id="KW-1185">Reference proteome</keyword>
<comment type="caution">
    <text evidence="1">The sequence shown here is derived from an EMBL/GenBank/DDBJ whole genome shotgun (WGS) entry which is preliminary data.</text>
</comment>
<proteinExistence type="predicted"/>
<feature type="non-terminal residue" evidence="1">
    <location>
        <position position="196"/>
    </location>
</feature>
<dbReference type="AlphaFoldDB" id="A0A392MAS1"/>
<gene>
    <name evidence="1" type="ORF">A2U01_0005060</name>
</gene>
<dbReference type="EMBL" id="LXQA010006484">
    <property type="protein sequence ID" value="MCH84229.1"/>
    <property type="molecule type" value="Genomic_DNA"/>
</dbReference>
<reference evidence="1 2" key="1">
    <citation type="journal article" date="2018" name="Front. Plant Sci.">
        <title>Red Clover (Trifolium pratense) and Zigzag Clover (T. medium) - A Picture of Genomic Similarities and Differences.</title>
        <authorList>
            <person name="Dluhosova J."/>
            <person name="Istvanek J."/>
            <person name="Nedelnik J."/>
            <person name="Repkova J."/>
        </authorList>
    </citation>
    <scope>NUCLEOTIDE SEQUENCE [LARGE SCALE GENOMIC DNA]</scope>
    <source>
        <strain evidence="2">cv. 10/8</strain>
        <tissue evidence="1">Leaf</tissue>
    </source>
</reference>
<evidence type="ECO:0000313" key="1">
    <source>
        <dbReference type="EMBL" id="MCH84229.1"/>
    </source>
</evidence>